<evidence type="ECO:0000313" key="2">
    <source>
        <dbReference type="EMBL" id="QHT61956.1"/>
    </source>
</evidence>
<sequence length="307" mass="34318">MYSVKRLRAAECSPYESLTYRYARPLLYRTDADSSVLVVGAEWTEGERQGEAAGLVVLQCGEAGGTAEVVSVFVKAAFRRRGIGSALLCEAERLLRDMHVGRLAFTYYSGKSITPALEAFLRREGWSEPMPEGKVYKTDARIAEAPWIRKTAMPKGMRSFYWHEIDREEKERLLALEGSLYPAFLSPFKTKLPPENGNSLGLRLRGETVGWCVNYRIAEDTVLYDSVFVTPELRLTGCAFMLVAQSIAIQLEQGIPNAIFAVNRQSPFMRNLLDRWLEPHATSVAERRTAAKTISAPRGLADGIISE</sequence>
<keyword evidence="2" id="KW-0808">Transferase</keyword>
<dbReference type="CDD" id="cd04301">
    <property type="entry name" value="NAT_SF"/>
    <property type="match status" value="1"/>
</dbReference>
<dbReference type="Proteomes" id="UP000476064">
    <property type="component" value="Chromosome"/>
</dbReference>
<keyword evidence="3" id="KW-1185">Reference proteome</keyword>
<name>A0A6C0FXW8_9BACL</name>
<dbReference type="PROSITE" id="PS51186">
    <property type="entry name" value="GNAT"/>
    <property type="match status" value="1"/>
</dbReference>
<dbReference type="InterPro" id="IPR000182">
    <property type="entry name" value="GNAT_dom"/>
</dbReference>
<dbReference type="AlphaFoldDB" id="A0A6C0FXW8"/>
<organism evidence="2 3">
    <name type="scientific">Paenibacillus lycopersici</name>
    <dbReference type="NCBI Taxonomy" id="2704462"/>
    <lineage>
        <taxon>Bacteria</taxon>
        <taxon>Bacillati</taxon>
        <taxon>Bacillota</taxon>
        <taxon>Bacilli</taxon>
        <taxon>Bacillales</taxon>
        <taxon>Paenibacillaceae</taxon>
        <taxon>Paenibacillus</taxon>
    </lineage>
</organism>
<dbReference type="Gene3D" id="3.40.630.30">
    <property type="match status" value="1"/>
</dbReference>
<feature type="domain" description="N-acetyltransferase" evidence="1">
    <location>
        <begin position="1"/>
        <end position="153"/>
    </location>
</feature>
<proteinExistence type="predicted"/>
<evidence type="ECO:0000259" key="1">
    <source>
        <dbReference type="PROSITE" id="PS51186"/>
    </source>
</evidence>
<dbReference type="SUPFAM" id="SSF55729">
    <property type="entry name" value="Acyl-CoA N-acyltransferases (Nat)"/>
    <property type="match status" value="2"/>
</dbReference>
<dbReference type="KEGG" id="plyc:GXP70_19535"/>
<gene>
    <name evidence="2" type="ORF">GXP70_19535</name>
</gene>
<evidence type="ECO:0000313" key="3">
    <source>
        <dbReference type="Proteomes" id="UP000476064"/>
    </source>
</evidence>
<dbReference type="InterPro" id="IPR016181">
    <property type="entry name" value="Acyl_CoA_acyltransferase"/>
</dbReference>
<accession>A0A6C0FXW8</accession>
<reference evidence="2 3" key="1">
    <citation type="submission" date="2020-01" db="EMBL/GenBank/DDBJ databases">
        <title>Paenibacillus sp. nov., isolated from tomato rhizosphere.</title>
        <authorList>
            <person name="Weon H.-Y."/>
            <person name="Lee S.A."/>
        </authorList>
    </citation>
    <scope>NUCLEOTIDE SEQUENCE [LARGE SCALE GENOMIC DNA]</scope>
    <source>
        <strain evidence="2 3">12200R-189</strain>
    </source>
</reference>
<dbReference type="GO" id="GO:0016747">
    <property type="term" value="F:acyltransferase activity, transferring groups other than amino-acyl groups"/>
    <property type="evidence" value="ECO:0007669"/>
    <property type="project" value="InterPro"/>
</dbReference>
<dbReference type="RefSeq" id="WP_162358393.1">
    <property type="nucleotide sequence ID" value="NZ_CP048209.1"/>
</dbReference>
<protein>
    <submittedName>
        <fullName evidence="2">GNAT family N-acetyltransferase</fullName>
    </submittedName>
</protein>
<dbReference type="Pfam" id="PF00583">
    <property type="entry name" value="Acetyltransf_1"/>
    <property type="match status" value="1"/>
</dbReference>
<dbReference type="EMBL" id="CP048209">
    <property type="protein sequence ID" value="QHT61956.1"/>
    <property type="molecule type" value="Genomic_DNA"/>
</dbReference>